<evidence type="ECO:0000259" key="2">
    <source>
        <dbReference type="Pfam" id="PF12850"/>
    </source>
</evidence>
<dbReference type="GO" id="GO:0016787">
    <property type="term" value="F:hydrolase activity"/>
    <property type="evidence" value="ECO:0007669"/>
    <property type="project" value="UniProtKB-UniRule"/>
</dbReference>
<dbReference type="NCBIfam" id="TIGR00040">
    <property type="entry name" value="yfcE"/>
    <property type="match status" value="1"/>
</dbReference>
<dbReference type="CDD" id="cd00841">
    <property type="entry name" value="MPP_YfcE"/>
    <property type="match status" value="1"/>
</dbReference>
<dbReference type="InterPro" id="IPR029052">
    <property type="entry name" value="Metallo-depent_PP-like"/>
</dbReference>
<dbReference type="RefSeq" id="WP_137276893.1">
    <property type="nucleotide sequence ID" value="NZ_QKNX01000004.1"/>
</dbReference>
<dbReference type="OrthoDB" id="9959at2157"/>
<comment type="cofactor">
    <cofactor evidence="1">
        <name>a divalent metal cation</name>
        <dbReference type="ChEBI" id="CHEBI:60240"/>
    </cofactor>
</comment>
<dbReference type="Pfam" id="PF12850">
    <property type="entry name" value="Metallophos_2"/>
    <property type="match status" value="1"/>
</dbReference>
<dbReference type="Proteomes" id="UP000308037">
    <property type="component" value="Unassembled WGS sequence"/>
</dbReference>
<reference evidence="3 4" key="1">
    <citation type="submission" date="2019-04" db="EMBL/GenBank/DDBJ databases">
        <title>Natronomonas sp. F20-122 a newhaloarchaeon isolated from a saline saltern of Isla Bacuta, Huelva, Spain.</title>
        <authorList>
            <person name="Duran-Viseras A."/>
            <person name="Sanchez-Porro C."/>
            <person name="Ventosa A."/>
        </authorList>
    </citation>
    <scope>NUCLEOTIDE SEQUENCE [LARGE SCALE GENOMIC DNA]</scope>
    <source>
        <strain evidence="3 4">F20-122</strain>
    </source>
</reference>
<proteinExistence type="inferred from homology"/>
<dbReference type="GO" id="GO:0046872">
    <property type="term" value="F:metal ion binding"/>
    <property type="evidence" value="ECO:0007669"/>
    <property type="project" value="UniProtKB-KW"/>
</dbReference>
<protein>
    <recommendedName>
        <fullName evidence="1">Phosphoesterase</fullName>
        <ecNumber evidence="1">3.1.4.-</ecNumber>
    </recommendedName>
</protein>
<comment type="caution">
    <text evidence="3">The sequence shown here is derived from an EMBL/GenBank/DDBJ whole genome shotgun (WGS) entry which is preliminary data.</text>
</comment>
<dbReference type="AlphaFoldDB" id="A0A4U5J948"/>
<dbReference type="PANTHER" id="PTHR43165">
    <property type="entry name" value="METALLOPHOSPHOESTERASE"/>
    <property type="match status" value="1"/>
</dbReference>
<organism evidence="3 4">
    <name type="scientific">Natronomonas salsuginis</name>
    <dbReference type="NCBI Taxonomy" id="2217661"/>
    <lineage>
        <taxon>Archaea</taxon>
        <taxon>Methanobacteriati</taxon>
        <taxon>Methanobacteriota</taxon>
        <taxon>Stenosarchaea group</taxon>
        <taxon>Halobacteria</taxon>
        <taxon>Halobacteriales</taxon>
        <taxon>Natronomonadaceae</taxon>
        <taxon>Natronomonas</taxon>
    </lineage>
</organism>
<dbReference type="InterPro" id="IPR053193">
    <property type="entry name" value="MetalloPDE_YfcE-like"/>
</dbReference>
<evidence type="ECO:0000313" key="4">
    <source>
        <dbReference type="Proteomes" id="UP000308037"/>
    </source>
</evidence>
<dbReference type="Gene3D" id="3.60.21.10">
    <property type="match status" value="1"/>
</dbReference>
<dbReference type="InterPro" id="IPR024654">
    <property type="entry name" value="Calcineurin-like_PHP_lpxH"/>
</dbReference>
<keyword evidence="1" id="KW-0479">Metal-binding</keyword>
<dbReference type="InterPro" id="IPR000979">
    <property type="entry name" value="Phosphodiesterase_MJ0936/Vps29"/>
</dbReference>
<dbReference type="SUPFAM" id="SSF56300">
    <property type="entry name" value="Metallo-dependent phosphatases"/>
    <property type="match status" value="1"/>
</dbReference>
<dbReference type="PANTHER" id="PTHR43165:SF1">
    <property type="entry name" value="PHOSPHODIESTERASE MJ0936"/>
    <property type="match status" value="1"/>
</dbReference>
<dbReference type="EMBL" id="QKNX01000004">
    <property type="protein sequence ID" value="TKR25254.1"/>
    <property type="molecule type" value="Genomic_DNA"/>
</dbReference>
<sequence>MKIGVISDTHDNVAATAAAMDRFEREGVETVCHCGDFIAPPLVPFLDREGLEVHAVRGNNDGEREGLVDAFDALDGGTLHGRFAELTFDGRSFAILHGEQKPVIEALAATGEYDYVCHGHWHVREQRAVGDTIVVNPGAHFPTVPEDSRTVAVIETDGDTVVFHEIDGE</sequence>
<accession>A0A4U5J948</accession>
<dbReference type="InterPro" id="IPR041802">
    <property type="entry name" value="MPP_YfcE"/>
</dbReference>
<keyword evidence="4" id="KW-1185">Reference proteome</keyword>
<evidence type="ECO:0000256" key="1">
    <source>
        <dbReference type="RuleBase" id="RU362039"/>
    </source>
</evidence>
<dbReference type="EC" id="3.1.4.-" evidence="1"/>
<evidence type="ECO:0000313" key="3">
    <source>
        <dbReference type="EMBL" id="TKR25254.1"/>
    </source>
</evidence>
<comment type="similarity">
    <text evidence="1">Belongs to the metallophosphoesterase superfamily. YfcE family.</text>
</comment>
<gene>
    <name evidence="3" type="ORF">DM868_10835</name>
</gene>
<feature type="domain" description="Calcineurin-like phosphoesterase" evidence="2">
    <location>
        <begin position="1"/>
        <end position="158"/>
    </location>
</feature>
<name>A0A4U5J948_9EURY</name>